<gene>
    <name evidence="3" type="ORF">PEVE_00036512</name>
</gene>
<dbReference type="InterPro" id="IPR033238">
    <property type="entry name" value="BCL10/E10"/>
</dbReference>
<evidence type="ECO:0000313" key="4">
    <source>
        <dbReference type="Proteomes" id="UP001159427"/>
    </source>
</evidence>
<dbReference type="SUPFAM" id="SSF47986">
    <property type="entry name" value="DEATH domain"/>
    <property type="match status" value="1"/>
</dbReference>
<reference evidence="3 4" key="1">
    <citation type="submission" date="2022-05" db="EMBL/GenBank/DDBJ databases">
        <authorList>
            <consortium name="Genoscope - CEA"/>
            <person name="William W."/>
        </authorList>
    </citation>
    <scope>NUCLEOTIDE SEQUENCE [LARGE SCALE GENOMIC DNA]</scope>
</reference>
<dbReference type="Pfam" id="PF00619">
    <property type="entry name" value="CARD"/>
    <property type="match status" value="1"/>
</dbReference>
<dbReference type="PANTHER" id="PTHR34920:SF1">
    <property type="entry name" value="B-CELL LYMPHOMA_LEUKEMIA 10"/>
    <property type="match status" value="1"/>
</dbReference>
<dbReference type="InterPro" id="IPR001315">
    <property type="entry name" value="CARD"/>
</dbReference>
<feature type="compositionally biased region" description="Pro residues" evidence="1">
    <location>
        <begin position="156"/>
        <end position="165"/>
    </location>
</feature>
<keyword evidence="4" id="KW-1185">Reference proteome</keyword>
<protein>
    <recommendedName>
        <fullName evidence="2">CARD domain-containing protein</fullName>
    </recommendedName>
</protein>
<dbReference type="PANTHER" id="PTHR34920">
    <property type="entry name" value="B-CELL LYMPHOMA/LEUKEMIA 10"/>
    <property type="match status" value="1"/>
</dbReference>
<organism evidence="3 4">
    <name type="scientific">Porites evermanni</name>
    <dbReference type="NCBI Taxonomy" id="104178"/>
    <lineage>
        <taxon>Eukaryota</taxon>
        <taxon>Metazoa</taxon>
        <taxon>Cnidaria</taxon>
        <taxon>Anthozoa</taxon>
        <taxon>Hexacorallia</taxon>
        <taxon>Scleractinia</taxon>
        <taxon>Fungiina</taxon>
        <taxon>Poritidae</taxon>
        <taxon>Porites</taxon>
    </lineage>
</organism>
<dbReference type="SMART" id="SM00114">
    <property type="entry name" value="CARD"/>
    <property type="match status" value="1"/>
</dbReference>
<dbReference type="Proteomes" id="UP001159427">
    <property type="component" value="Unassembled WGS sequence"/>
</dbReference>
<evidence type="ECO:0000259" key="2">
    <source>
        <dbReference type="PROSITE" id="PS50209"/>
    </source>
</evidence>
<proteinExistence type="predicted"/>
<dbReference type="InterPro" id="IPR011029">
    <property type="entry name" value="DEATH-like_dom_sf"/>
</dbReference>
<feature type="region of interest" description="Disordered" evidence="1">
    <location>
        <begin position="112"/>
        <end position="179"/>
    </location>
</feature>
<name>A0ABN8MLB1_9CNID</name>
<sequence length="187" mass="21126">MAANFPTSALEYELYERIKCEVLEDLRDWLVPKLRTDKIITYLRSKRVFDLDDQELINAQTTTRRSNSMLLDFVIERGSTAFDQFCHAIRENCTGQAHVLEKILIEFERRKQEQIPKDSPPSNFNSISNPSEDPKLLVVTGIPGTDEVDLNNLPGPGDPGAPVPPDEIDNNPAQGSLPLNFSVDMHF</sequence>
<evidence type="ECO:0000256" key="1">
    <source>
        <dbReference type="SAM" id="MobiDB-lite"/>
    </source>
</evidence>
<feature type="compositionally biased region" description="Low complexity" evidence="1">
    <location>
        <begin position="120"/>
        <end position="131"/>
    </location>
</feature>
<comment type="caution">
    <text evidence="3">The sequence shown here is derived from an EMBL/GenBank/DDBJ whole genome shotgun (WGS) entry which is preliminary data.</text>
</comment>
<evidence type="ECO:0000313" key="3">
    <source>
        <dbReference type="EMBL" id="CAH3029650.1"/>
    </source>
</evidence>
<feature type="domain" description="CARD" evidence="2">
    <location>
        <begin position="15"/>
        <end position="91"/>
    </location>
</feature>
<accession>A0ABN8MLB1</accession>
<dbReference type="Gene3D" id="1.10.533.10">
    <property type="entry name" value="Death Domain, Fas"/>
    <property type="match status" value="1"/>
</dbReference>
<dbReference type="EMBL" id="CALNXI010000584">
    <property type="protein sequence ID" value="CAH3029650.1"/>
    <property type="molecule type" value="Genomic_DNA"/>
</dbReference>
<dbReference type="PROSITE" id="PS50209">
    <property type="entry name" value="CARD"/>
    <property type="match status" value="1"/>
</dbReference>